<proteinExistence type="predicted"/>
<reference evidence="1 2" key="1">
    <citation type="journal article" date="2012" name="ISME J.">
        <title>Genomic evidence of rapid, global-scale gene flow in a Sulfolobus species.</title>
        <authorList>
            <person name="Mao D."/>
            <person name="Grogan D."/>
        </authorList>
    </citation>
    <scope>NUCLEOTIDE SEQUENCE [LARGE SCALE GENOMIC DNA]</scope>
    <source>
        <strain evidence="1 2">Ron12/I</strain>
    </source>
</reference>
<evidence type="ECO:0000313" key="1">
    <source>
        <dbReference type="EMBL" id="AGE72751.1"/>
    </source>
</evidence>
<dbReference type="AlphaFoldDB" id="M1J0B5"/>
<sequence length="173" mass="20299">MSISLMVFYEATMYRLVKNSVYLYRINNVEVRLLDRGEENAIYVNTLLLKKKIILLKRDLPETILKHELGHVEQVNIYYLGLILAPWVASCNVLLLIPLAFTIKAIGVYLEYKADKAVGKPLKFNDPKPRPKSRLKRLYAWILENHPPDWVRMREDYLQKNIVTLFLRDILNG</sequence>
<dbReference type="Proteomes" id="UP000011280">
    <property type="component" value="Chromosome"/>
</dbReference>
<organism evidence="2">
    <name type="scientific">Sulfolobus acidocaldarius Ron12/I</name>
    <dbReference type="NCBI Taxonomy" id="1028567"/>
    <lineage>
        <taxon>Archaea</taxon>
        <taxon>Thermoproteota</taxon>
        <taxon>Thermoprotei</taxon>
        <taxon>Sulfolobales</taxon>
        <taxon>Sulfolobaceae</taxon>
        <taxon>Sulfolobus</taxon>
    </lineage>
</organism>
<dbReference type="HOGENOM" id="CLU_1465177_0_0_2"/>
<name>M1J0B5_9CREN</name>
<accession>M1J0B5</accession>
<dbReference type="EMBL" id="CP002818">
    <property type="protein sequence ID" value="AGE72751.1"/>
    <property type="molecule type" value="Genomic_DNA"/>
</dbReference>
<evidence type="ECO:0000313" key="2">
    <source>
        <dbReference type="Proteomes" id="UP000011280"/>
    </source>
</evidence>
<protein>
    <submittedName>
        <fullName evidence="1">Conjugative plasmid protein</fullName>
    </submittedName>
</protein>
<dbReference type="PATRIC" id="fig|1028567.7.peg.493"/>
<gene>
    <name evidence="1" type="ORF">SacRon12I_02480</name>
</gene>
<dbReference type="KEGG" id="sacr:SacRon12I_02480"/>